<dbReference type="Pfam" id="PF02585">
    <property type="entry name" value="PIG-L"/>
    <property type="match status" value="1"/>
</dbReference>
<dbReference type="Gene3D" id="3.40.50.10320">
    <property type="entry name" value="LmbE-like"/>
    <property type="match status" value="1"/>
</dbReference>
<dbReference type="RefSeq" id="WP_231008842.1">
    <property type="nucleotide sequence ID" value="NZ_JAJNEC010000009.1"/>
</dbReference>
<dbReference type="PANTHER" id="PTHR12993">
    <property type="entry name" value="N-ACETYLGLUCOSAMINYL-PHOSPHATIDYLINOSITOL DE-N-ACETYLASE-RELATED"/>
    <property type="match status" value="1"/>
</dbReference>
<dbReference type="Proteomes" id="UP001199816">
    <property type="component" value="Unassembled WGS sequence"/>
</dbReference>
<dbReference type="SUPFAM" id="SSF102588">
    <property type="entry name" value="LmbE-like"/>
    <property type="match status" value="1"/>
</dbReference>
<dbReference type="InterPro" id="IPR024078">
    <property type="entry name" value="LmbE-like_dom_sf"/>
</dbReference>
<dbReference type="EMBL" id="JAJNEC010000009">
    <property type="protein sequence ID" value="MCD2426253.1"/>
    <property type="molecule type" value="Genomic_DNA"/>
</dbReference>
<keyword evidence="2" id="KW-1185">Reference proteome</keyword>
<name>A0ABS8PYW4_9BACT</name>
<comment type="caution">
    <text evidence="1">The sequence shown here is derived from an EMBL/GenBank/DDBJ whole genome shotgun (WGS) entry which is preliminary data.</text>
</comment>
<evidence type="ECO:0000313" key="1">
    <source>
        <dbReference type="EMBL" id="MCD2426253.1"/>
    </source>
</evidence>
<evidence type="ECO:0000313" key="2">
    <source>
        <dbReference type="Proteomes" id="UP001199816"/>
    </source>
</evidence>
<protein>
    <submittedName>
        <fullName evidence="1">PIG-L family deacetylase</fullName>
    </submittedName>
</protein>
<organism evidence="1 2">
    <name type="scientific">Niabella pedocola</name>
    <dbReference type="NCBI Taxonomy" id="1752077"/>
    <lineage>
        <taxon>Bacteria</taxon>
        <taxon>Pseudomonadati</taxon>
        <taxon>Bacteroidota</taxon>
        <taxon>Chitinophagia</taxon>
        <taxon>Chitinophagales</taxon>
        <taxon>Chitinophagaceae</taxon>
        <taxon>Niabella</taxon>
    </lineage>
</organism>
<dbReference type="InterPro" id="IPR003737">
    <property type="entry name" value="GlcNAc_PI_deacetylase-related"/>
</dbReference>
<gene>
    <name evidence="1" type="ORF">LQ567_25935</name>
</gene>
<dbReference type="PANTHER" id="PTHR12993:SF11">
    <property type="entry name" value="N-ACETYLGLUCOSAMINYL-PHOSPHATIDYLINOSITOL DE-N-ACETYLASE"/>
    <property type="match status" value="1"/>
</dbReference>
<sequence length="235" mass="26765">MNILSIAAHPDDTEILCAGTLIRYAREGHRVLIAVFTDGSVGDRVIPPGKMGAIRKKEAQAAADLIGAELIWPAIADEHVFPDQHQRMIMVDILRQADPDVIFTHAPNDYHPDHRYVSQLVFDAYSQKGLPFIDHQSLPPCRLEESQIYYMDTVCGIDFMPAEYVDITDTFEIKKKMLRCHKSQIRDMKEQAHTDMLEMMETQSKFRGLAAGCKYAEGFKRLEAYQRGLTKRILP</sequence>
<reference evidence="1 2" key="1">
    <citation type="submission" date="2021-11" db="EMBL/GenBank/DDBJ databases">
        <title>Genomic of Niabella pedocola.</title>
        <authorList>
            <person name="Wu T."/>
        </authorList>
    </citation>
    <scope>NUCLEOTIDE SEQUENCE [LARGE SCALE GENOMIC DNA]</scope>
    <source>
        <strain evidence="1 2">JCM 31011</strain>
    </source>
</reference>
<proteinExistence type="predicted"/>
<accession>A0ABS8PYW4</accession>